<dbReference type="Pfam" id="PF00780">
    <property type="entry name" value="CNH"/>
    <property type="match status" value="1"/>
</dbReference>
<dbReference type="InterPro" id="IPR019453">
    <property type="entry name" value="VPS39/TGFA1_Znf"/>
</dbReference>
<organism evidence="3">
    <name type="scientific">Davidia involucrata</name>
    <name type="common">Dove tree</name>
    <dbReference type="NCBI Taxonomy" id="16924"/>
    <lineage>
        <taxon>Eukaryota</taxon>
        <taxon>Viridiplantae</taxon>
        <taxon>Streptophyta</taxon>
        <taxon>Embryophyta</taxon>
        <taxon>Tracheophyta</taxon>
        <taxon>Spermatophyta</taxon>
        <taxon>Magnoliopsida</taxon>
        <taxon>eudicotyledons</taxon>
        <taxon>Gunneridae</taxon>
        <taxon>Pentapetalae</taxon>
        <taxon>asterids</taxon>
        <taxon>Cornales</taxon>
        <taxon>Nyssaceae</taxon>
        <taxon>Davidia</taxon>
    </lineage>
</organism>
<dbReference type="PROSITE" id="PS50236">
    <property type="entry name" value="CHCR"/>
    <property type="match status" value="1"/>
</dbReference>
<dbReference type="InterPro" id="IPR055358">
    <property type="entry name" value="CHCR"/>
</dbReference>
<sequence>MRSIFPQPMAKLEPKTRTVLEPLAEFNPSSSSVSSLRSIAISTVSDSQTLVYVGTESGNLLLLSLNPNSPVSSNTLTQKNSTDFDDSKPKSISVVRYVLVSDCSVDSIHVIVHIGKVLVVSGGFIFLVDSLLLQQVKKLSFVKGVSVVARRFRSGESESSNLVGDGIVSLSEFSSTGQRFLQKLGGGIRSNGVKIKESELHRDSNCIFAVVAGKRLILVELVLGGRVGRNDRDIDSIGGSFVILKEIQCVEGVKAMVWLDDSIIVGTSNGYSLYSCVTGQSGLIFLLPDPSSLPCLKLLLKEYKVLLLVDNVGVIVNAQGQPVGGSLVFRHASDSIGEISSYVVVVRNGKMELYHKKSGDCVQIVPFSGEGVGSCVVADEENGSGKLLVVATPSKVICYQKVPSEEQIKDLLRKKNFKGAISLVEELQSEGEMTKEILSFVHAQVGFLLLFDLHFEEAVNHFFLSETMQPSEVFPFIMRDPNRWSLLVPRNRYWGLHPPPAPLENVVDDGLMAIQRAIFLKKAGVETSVDDDFLLNPPSRADLLESAIKNIIRYLEVSREKDLTPSVKEGVDTLLMYLYRALNRVDDMERLASSENSCIVEELETLLNDSGHLRTLAFLYASKGMSSKALAIWRILARNYSSGYWEDTAGENDLQDASTNVVSGKETAAIEASKILEESSDQDLVLQHLGWIADINQLLAVQVLTSEKRTDQLSPDEVIAAIDPKKVEILQRYLQWLIEDQDSDDTQFHTSYALLLAKSAIKTLESENTSQNSEADTLEETNIFASGRNSIFQSPVRERLQNFLESSDLYDPEEVLDLIEGSELWLEKAILYRKLGQETLVLQILALKLEDSDAAERYCAEIGRPDAYMQLLEMYLDPKDGKEPMFKAAVCLLHNHGESLDPLQVLEKLSPDMPLQLASDTILRMLRARLHHHRQGQIVHNLSRAIDIDASLARLEERSRHVQITDESLCDSCHARLGTKLFAMYPDDTIVCYKCFRRLGESTSVTGRNFKRDIMFKPGWLVTR</sequence>
<dbReference type="GO" id="GO:0005737">
    <property type="term" value="C:cytoplasm"/>
    <property type="evidence" value="ECO:0007669"/>
    <property type="project" value="TreeGrafter"/>
</dbReference>
<feature type="repeat" description="CHCR" evidence="1">
    <location>
        <begin position="703"/>
        <end position="884"/>
    </location>
</feature>
<dbReference type="InterPro" id="IPR000547">
    <property type="entry name" value="Clathrin_H-chain/VPS_repeat"/>
</dbReference>
<dbReference type="PANTHER" id="PTHR12894:SF43">
    <property type="entry name" value="VACUOLAR SORTING PROTEIN 3"/>
    <property type="match status" value="1"/>
</dbReference>
<proteinExistence type="predicted"/>
<dbReference type="PANTHER" id="PTHR12894">
    <property type="entry name" value="CNH DOMAIN CONTAINING"/>
    <property type="match status" value="1"/>
</dbReference>
<dbReference type="InterPro" id="IPR032914">
    <property type="entry name" value="Vam6/VPS39/TRAP1"/>
</dbReference>
<dbReference type="PROSITE" id="PS50219">
    <property type="entry name" value="CNH"/>
    <property type="match status" value="1"/>
</dbReference>
<accession>A0A5B6YNG7</accession>
<evidence type="ECO:0000259" key="2">
    <source>
        <dbReference type="PROSITE" id="PS50219"/>
    </source>
</evidence>
<dbReference type="InterPro" id="IPR019452">
    <property type="entry name" value="VPS39/TGF_beta_rcpt-assoc_1"/>
</dbReference>
<dbReference type="SUPFAM" id="SSF50998">
    <property type="entry name" value="Quinoprotein alcohol dehydrogenase-like"/>
    <property type="match status" value="1"/>
</dbReference>
<feature type="domain" description="CNH" evidence="2">
    <location>
        <begin position="33"/>
        <end position="380"/>
    </location>
</feature>
<evidence type="ECO:0000256" key="1">
    <source>
        <dbReference type="PROSITE-ProRule" id="PRU01006"/>
    </source>
</evidence>
<dbReference type="InterPro" id="IPR001180">
    <property type="entry name" value="CNH_dom"/>
</dbReference>
<gene>
    <name evidence="3" type="ORF">Din_002662</name>
</gene>
<dbReference type="GO" id="GO:0034058">
    <property type="term" value="P:endosomal vesicle fusion"/>
    <property type="evidence" value="ECO:0007669"/>
    <property type="project" value="TreeGrafter"/>
</dbReference>
<dbReference type="Pfam" id="PF00637">
    <property type="entry name" value="Clathrin"/>
    <property type="match status" value="1"/>
</dbReference>
<dbReference type="Pfam" id="PF10366">
    <property type="entry name" value="Vps39_1"/>
    <property type="match status" value="1"/>
</dbReference>
<evidence type="ECO:0000313" key="3">
    <source>
        <dbReference type="EMBL" id="MPA33221.1"/>
    </source>
</evidence>
<dbReference type="InterPro" id="IPR011047">
    <property type="entry name" value="Quinoprotein_ADH-like_sf"/>
</dbReference>
<reference evidence="3" key="1">
    <citation type="submission" date="2019-08" db="EMBL/GenBank/DDBJ databases">
        <title>Reference gene set and small RNA set construction with multiple tissues from Davidia involucrata Baill.</title>
        <authorList>
            <person name="Yang H."/>
            <person name="Zhou C."/>
            <person name="Li G."/>
            <person name="Wang J."/>
            <person name="Gao P."/>
            <person name="Wang M."/>
            <person name="Wang R."/>
            <person name="Zhao Y."/>
        </authorList>
    </citation>
    <scope>NUCLEOTIDE SEQUENCE</scope>
    <source>
        <tissue evidence="3">Mixed with DoveR01_LX</tissue>
    </source>
</reference>
<dbReference type="GO" id="GO:0006886">
    <property type="term" value="P:intracellular protein transport"/>
    <property type="evidence" value="ECO:0007669"/>
    <property type="project" value="UniProtKB-UniRule"/>
</dbReference>
<dbReference type="EMBL" id="GHES01002662">
    <property type="protein sequence ID" value="MPA33221.1"/>
    <property type="molecule type" value="Transcribed_RNA"/>
</dbReference>
<dbReference type="Pfam" id="PF10367">
    <property type="entry name" value="zf-Vps39_C"/>
    <property type="match status" value="1"/>
</dbReference>
<name>A0A5B6YNG7_DAVIN</name>
<dbReference type="GO" id="GO:0006914">
    <property type="term" value="P:autophagy"/>
    <property type="evidence" value="ECO:0007669"/>
    <property type="project" value="TreeGrafter"/>
</dbReference>
<dbReference type="GO" id="GO:0016020">
    <property type="term" value="C:membrane"/>
    <property type="evidence" value="ECO:0007669"/>
    <property type="project" value="TreeGrafter"/>
</dbReference>
<protein>
    <recommendedName>
        <fullName evidence="2">CNH domain-containing protein</fullName>
    </recommendedName>
</protein>
<dbReference type="AlphaFoldDB" id="A0A5B6YNG7"/>